<dbReference type="AlphaFoldDB" id="A0A1F8CL67"/>
<organism evidence="5 6">
    <name type="scientific">Candidatus Woesebacteria bacterium RIFOXYA1_FULL_43_9</name>
    <dbReference type="NCBI Taxonomy" id="1802534"/>
    <lineage>
        <taxon>Bacteria</taxon>
        <taxon>Candidatus Woeseibacteriota</taxon>
    </lineage>
</organism>
<dbReference type="InterPro" id="IPR013216">
    <property type="entry name" value="Methyltransf_11"/>
</dbReference>
<comment type="similarity">
    <text evidence="1">Belongs to the methyltransferase superfamily.</text>
</comment>
<evidence type="ECO:0000313" key="6">
    <source>
        <dbReference type="Proteomes" id="UP000179241"/>
    </source>
</evidence>
<name>A0A1F8CL67_9BACT</name>
<dbReference type="CDD" id="cd02440">
    <property type="entry name" value="AdoMet_MTases"/>
    <property type="match status" value="1"/>
</dbReference>
<protein>
    <recommendedName>
        <fullName evidence="4">Methyltransferase type 11 domain-containing protein</fullName>
    </recommendedName>
</protein>
<evidence type="ECO:0000256" key="1">
    <source>
        <dbReference type="ARBA" id="ARBA00008361"/>
    </source>
</evidence>
<evidence type="ECO:0000259" key="4">
    <source>
        <dbReference type="Pfam" id="PF08241"/>
    </source>
</evidence>
<dbReference type="Gene3D" id="3.40.50.150">
    <property type="entry name" value="Vaccinia Virus protein VP39"/>
    <property type="match status" value="1"/>
</dbReference>
<sequence>MSKRKVFTDLFSHDLVFDQVSRINKAKKIVAILKNSRGRLSKLNCLDVGCSSGIITNFLGGYFAKVIGADVDNLAIEKANQMSNKETNVRFISSKEKQLPFSDGSFDVVVCNQIYEHVENPQKLFEEIYRVLKPDGLCFLGARNKYGGVFDGHYRLPFLSWLPRRVADVYLGLFTSKKVYDINLYSLTRLKKLV</sequence>
<evidence type="ECO:0000256" key="3">
    <source>
        <dbReference type="ARBA" id="ARBA00022679"/>
    </source>
</evidence>
<dbReference type="Pfam" id="PF08241">
    <property type="entry name" value="Methyltransf_11"/>
    <property type="match status" value="1"/>
</dbReference>
<dbReference type="PANTHER" id="PTHR44942">
    <property type="entry name" value="METHYLTRANSF_11 DOMAIN-CONTAINING PROTEIN"/>
    <property type="match status" value="1"/>
</dbReference>
<comment type="caution">
    <text evidence="5">The sequence shown here is derived from an EMBL/GenBank/DDBJ whole genome shotgun (WGS) entry which is preliminary data.</text>
</comment>
<dbReference type="InterPro" id="IPR029063">
    <property type="entry name" value="SAM-dependent_MTases_sf"/>
</dbReference>
<proteinExistence type="inferred from homology"/>
<gene>
    <name evidence="5" type="ORF">A2188_02900</name>
</gene>
<dbReference type="InterPro" id="IPR051052">
    <property type="entry name" value="Diverse_substrate_MTase"/>
</dbReference>
<dbReference type="SUPFAM" id="SSF53335">
    <property type="entry name" value="S-adenosyl-L-methionine-dependent methyltransferases"/>
    <property type="match status" value="1"/>
</dbReference>
<accession>A0A1F8CL67</accession>
<feature type="domain" description="Methyltransferase type 11" evidence="4">
    <location>
        <begin position="46"/>
        <end position="139"/>
    </location>
</feature>
<reference evidence="5 6" key="1">
    <citation type="journal article" date="2016" name="Nat. Commun.">
        <title>Thousands of microbial genomes shed light on interconnected biogeochemical processes in an aquifer system.</title>
        <authorList>
            <person name="Anantharaman K."/>
            <person name="Brown C.T."/>
            <person name="Hug L.A."/>
            <person name="Sharon I."/>
            <person name="Castelle C.J."/>
            <person name="Probst A.J."/>
            <person name="Thomas B.C."/>
            <person name="Singh A."/>
            <person name="Wilkins M.J."/>
            <person name="Karaoz U."/>
            <person name="Brodie E.L."/>
            <person name="Williams K.H."/>
            <person name="Hubbard S.S."/>
            <person name="Banfield J.F."/>
        </authorList>
    </citation>
    <scope>NUCLEOTIDE SEQUENCE [LARGE SCALE GENOMIC DNA]</scope>
</reference>
<keyword evidence="3" id="KW-0808">Transferase</keyword>
<evidence type="ECO:0000313" key="5">
    <source>
        <dbReference type="EMBL" id="OGM77004.1"/>
    </source>
</evidence>
<keyword evidence="2" id="KW-0489">Methyltransferase</keyword>
<feature type="non-terminal residue" evidence="5">
    <location>
        <position position="194"/>
    </location>
</feature>
<dbReference type="EMBL" id="MGHU01000036">
    <property type="protein sequence ID" value="OGM77004.1"/>
    <property type="molecule type" value="Genomic_DNA"/>
</dbReference>
<dbReference type="GO" id="GO:0032259">
    <property type="term" value="P:methylation"/>
    <property type="evidence" value="ECO:0007669"/>
    <property type="project" value="UniProtKB-KW"/>
</dbReference>
<dbReference type="Proteomes" id="UP000179241">
    <property type="component" value="Unassembled WGS sequence"/>
</dbReference>
<dbReference type="PANTHER" id="PTHR44942:SF4">
    <property type="entry name" value="METHYLTRANSFERASE TYPE 11 DOMAIN-CONTAINING PROTEIN"/>
    <property type="match status" value="1"/>
</dbReference>
<dbReference type="GO" id="GO:0008757">
    <property type="term" value="F:S-adenosylmethionine-dependent methyltransferase activity"/>
    <property type="evidence" value="ECO:0007669"/>
    <property type="project" value="InterPro"/>
</dbReference>
<evidence type="ECO:0000256" key="2">
    <source>
        <dbReference type="ARBA" id="ARBA00022603"/>
    </source>
</evidence>